<dbReference type="AlphaFoldDB" id="A0A933W3B5"/>
<dbReference type="EMBL" id="JACRIW010000066">
    <property type="protein sequence ID" value="MBI5169753.1"/>
    <property type="molecule type" value="Genomic_DNA"/>
</dbReference>
<dbReference type="Gene3D" id="3.40.50.1820">
    <property type="entry name" value="alpha/beta hydrolase"/>
    <property type="match status" value="1"/>
</dbReference>
<proteinExistence type="predicted"/>
<accession>A0A933W3B5</accession>
<evidence type="ECO:0000256" key="1">
    <source>
        <dbReference type="SAM" id="SignalP"/>
    </source>
</evidence>
<evidence type="ECO:0000313" key="3">
    <source>
        <dbReference type="EMBL" id="MBI5169753.1"/>
    </source>
</evidence>
<evidence type="ECO:0000259" key="2">
    <source>
        <dbReference type="Pfam" id="PF12697"/>
    </source>
</evidence>
<keyword evidence="3" id="KW-0378">Hydrolase</keyword>
<dbReference type="InterPro" id="IPR050228">
    <property type="entry name" value="Carboxylesterase_BioH"/>
</dbReference>
<feature type="domain" description="AB hydrolase-1" evidence="2">
    <location>
        <begin position="41"/>
        <end position="266"/>
    </location>
</feature>
<evidence type="ECO:0000313" key="4">
    <source>
        <dbReference type="Proteomes" id="UP000696931"/>
    </source>
</evidence>
<gene>
    <name evidence="3" type="ORF">HZA61_09720</name>
</gene>
<comment type="caution">
    <text evidence="3">The sequence shown here is derived from an EMBL/GenBank/DDBJ whole genome shotgun (WGS) entry which is preliminary data.</text>
</comment>
<dbReference type="GO" id="GO:0016787">
    <property type="term" value="F:hydrolase activity"/>
    <property type="evidence" value="ECO:0007669"/>
    <property type="project" value="UniProtKB-KW"/>
</dbReference>
<dbReference type="SUPFAM" id="SSF53474">
    <property type="entry name" value="alpha/beta-Hydrolases"/>
    <property type="match status" value="1"/>
</dbReference>
<dbReference type="Pfam" id="PF12697">
    <property type="entry name" value="Abhydrolase_6"/>
    <property type="match status" value="1"/>
</dbReference>
<feature type="signal peptide" evidence="1">
    <location>
        <begin position="1"/>
        <end position="19"/>
    </location>
</feature>
<reference evidence="3" key="1">
    <citation type="submission" date="2020-07" db="EMBL/GenBank/DDBJ databases">
        <title>Huge and variable diversity of episymbiotic CPR bacteria and DPANN archaea in groundwater ecosystems.</title>
        <authorList>
            <person name="He C.Y."/>
            <person name="Keren R."/>
            <person name="Whittaker M."/>
            <person name="Farag I.F."/>
            <person name="Doudna J."/>
            <person name="Cate J.H.D."/>
            <person name="Banfield J.F."/>
        </authorList>
    </citation>
    <scope>NUCLEOTIDE SEQUENCE</scope>
    <source>
        <strain evidence="3">NC_groundwater_1813_Pr3_B-0.1um_71_17</strain>
    </source>
</reference>
<keyword evidence="1" id="KW-0732">Signal</keyword>
<dbReference type="InterPro" id="IPR029058">
    <property type="entry name" value="AB_hydrolase_fold"/>
</dbReference>
<name>A0A933W3B5_UNCEI</name>
<sequence length="285" mass="30184">MRRSLFPLLLIAAALTLLVSRDPRTSAPPHALGAFGRGPTVVLVHGLGSRATHWLGVARDLARDHRVVLAELPGHGLASMPAQLALEDAALSLDRQIAEYGDEPVVLVGHSVGGLVAAAEALRSPSRVRALVLVETALRPQLGPADREALLSSLESDYAATLDAVYGSFGRDSAQGASLAREAALMEPAVMRTWVRLAMTTDLSGRARELRVPLLVVLSERSWPEDELWPACADSLGYAGLASAEPVRLEGTGHFVMLDRPQALAGAIRRFARGGLPELALAGAR</sequence>
<feature type="chain" id="PRO_5037013741" evidence="1">
    <location>
        <begin position="20"/>
        <end position="285"/>
    </location>
</feature>
<organism evidence="3 4">
    <name type="scientific">Eiseniibacteriota bacterium</name>
    <dbReference type="NCBI Taxonomy" id="2212470"/>
    <lineage>
        <taxon>Bacteria</taxon>
        <taxon>Candidatus Eiseniibacteriota</taxon>
    </lineage>
</organism>
<dbReference type="PANTHER" id="PTHR43194:SF2">
    <property type="entry name" value="PEROXISOMAL MEMBRANE PROTEIN LPX1"/>
    <property type="match status" value="1"/>
</dbReference>
<protein>
    <submittedName>
        <fullName evidence="3">Alpha/beta hydrolase</fullName>
    </submittedName>
</protein>
<dbReference type="Proteomes" id="UP000696931">
    <property type="component" value="Unassembled WGS sequence"/>
</dbReference>
<dbReference type="InterPro" id="IPR000073">
    <property type="entry name" value="AB_hydrolase_1"/>
</dbReference>
<dbReference type="PRINTS" id="PR00111">
    <property type="entry name" value="ABHYDROLASE"/>
</dbReference>
<dbReference type="PANTHER" id="PTHR43194">
    <property type="entry name" value="HYDROLASE ALPHA/BETA FOLD FAMILY"/>
    <property type="match status" value="1"/>
</dbReference>